<organism evidence="1 2">
    <name type="scientific">Pleurodeles waltl</name>
    <name type="common">Iberian ribbed newt</name>
    <dbReference type="NCBI Taxonomy" id="8319"/>
    <lineage>
        <taxon>Eukaryota</taxon>
        <taxon>Metazoa</taxon>
        <taxon>Chordata</taxon>
        <taxon>Craniata</taxon>
        <taxon>Vertebrata</taxon>
        <taxon>Euteleostomi</taxon>
        <taxon>Amphibia</taxon>
        <taxon>Batrachia</taxon>
        <taxon>Caudata</taxon>
        <taxon>Salamandroidea</taxon>
        <taxon>Salamandridae</taxon>
        <taxon>Pleurodelinae</taxon>
        <taxon>Pleurodeles</taxon>
    </lineage>
</organism>
<comment type="caution">
    <text evidence="1">The sequence shown here is derived from an EMBL/GenBank/DDBJ whole genome shotgun (WGS) entry which is preliminary data.</text>
</comment>
<reference evidence="1" key="1">
    <citation type="journal article" date="2022" name="bioRxiv">
        <title>Sequencing and chromosome-scale assembly of the giantPleurodeles waltlgenome.</title>
        <authorList>
            <person name="Brown T."/>
            <person name="Elewa A."/>
            <person name="Iarovenko S."/>
            <person name="Subramanian E."/>
            <person name="Araus A.J."/>
            <person name="Petzold A."/>
            <person name="Susuki M."/>
            <person name="Suzuki K.-i.T."/>
            <person name="Hayashi T."/>
            <person name="Toyoda A."/>
            <person name="Oliveira C."/>
            <person name="Osipova E."/>
            <person name="Leigh N.D."/>
            <person name="Simon A."/>
            <person name="Yun M.H."/>
        </authorList>
    </citation>
    <scope>NUCLEOTIDE SEQUENCE</scope>
    <source>
        <strain evidence="1">20211129_DDA</strain>
        <tissue evidence="1">Liver</tissue>
    </source>
</reference>
<gene>
    <name evidence="1" type="ORF">NDU88_003858</name>
</gene>
<protein>
    <recommendedName>
        <fullName evidence="3">Reverse transcriptase domain-containing protein</fullName>
    </recommendedName>
</protein>
<dbReference type="PANTHER" id="PTHR47027">
    <property type="entry name" value="REVERSE TRANSCRIPTASE DOMAIN-CONTAINING PROTEIN"/>
    <property type="match status" value="1"/>
</dbReference>
<evidence type="ECO:0008006" key="3">
    <source>
        <dbReference type="Google" id="ProtNLM"/>
    </source>
</evidence>
<evidence type="ECO:0000313" key="1">
    <source>
        <dbReference type="EMBL" id="KAJ1208472.1"/>
    </source>
</evidence>
<sequence>MFLTILSCAFCDDEETSIKIRYGTDGRLFNLWRLQAKTKVEEDSVCDFQFTDDCALNAATEAQMQQRMSCFSTAYRNVGLTFSTKKTEVLHQPALQKTYAETTIIAEGEILKAVDKFTYLSSTLSRSVNINSEVDTRIANASSAFGQLWERKGIKLSTKLKMYKAIVLPILLHACET</sequence>
<name>A0AAV7W7D5_PLEWA</name>
<dbReference type="EMBL" id="JANPWB010000002">
    <property type="protein sequence ID" value="KAJ1208472.1"/>
    <property type="molecule type" value="Genomic_DNA"/>
</dbReference>
<proteinExistence type="predicted"/>
<accession>A0AAV7W7D5</accession>
<keyword evidence="2" id="KW-1185">Reference proteome</keyword>
<dbReference type="Proteomes" id="UP001066276">
    <property type="component" value="Chromosome 1_2"/>
</dbReference>
<dbReference type="AlphaFoldDB" id="A0AAV7W7D5"/>
<evidence type="ECO:0000313" key="2">
    <source>
        <dbReference type="Proteomes" id="UP001066276"/>
    </source>
</evidence>
<dbReference type="PANTHER" id="PTHR47027:SF26">
    <property type="entry name" value="REVERSE TRANSCRIPTASE DOMAIN-CONTAINING PROTEIN"/>
    <property type="match status" value="1"/>
</dbReference>